<sequence>MPIDFLTFTPYDINYEKLMIGFEKQPIFDNEKLQRNYLNKWKTQLKSADNDLLRKMRNPSYLQKLIENFQPHEKFQHKTNFNTGVSVLINFVVEPLVQMAKSDQQYSQDVNLNKFSKELKLVTWTPPENQKEDIEIKKNQLFLFIFIMHRRSLIY</sequence>
<accession>S7YRS0</accession>
<name>S7YRS0_STRMT</name>
<organism evidence="1 2">
    <name type="scientific">Streptococcus mitis 29/42</name>
    <dbReference type="NCBI Taxonomy" id="1340486"/>
    <lineage>
        <taxon>Bacteria</taxon>
        <taxon>Bacillati</taxon>
        <taxon>Bacillota</taxon>
        <taxon>Bacilli</taxon>
        <taxon>Lactobacillales</taxon>
        <taxon>Streptococcaceae</taxon>
        <taxon>Streptococcus</taxon>
        <taxon>Streptococcus mitis group</taxon>
    </lineage>
</organism>
<evidence type="ECO:0000313" key="2">
    <source>
        <dbReference type="Proteomes" id="UP000014973"/>
    </source>
</evidence>
<protein>
    <submittedName>
        <fullName evidence="1">Uncharacterized protein</fullName>
    </submittedName>
</protein>
<reference evidence="1 2" key="1">
    <citation type="submission" date="2013-06" db="EMBL/GenBank/DDBJ databases">
        <title>Genome sequencing of Streptococcus mitis strains.</title>
        <authorList>
            <person name="Ikryannikova L.N."/>
            <person name="Ilina E.N."/>
            <person name="Kostryukova E.S."/>
            <person name="Semashko T.A."/>
            <person name="Savinova T.A."/>
            <person name="Karpova I.Y."/>
            <person name="Larin A.K."/>
            <person name="Ischenko D.S."/>
            <person name="Dubovickaya V.A."/>
            <person name="Sidorenko S.V."/>
            <person name="Govorun V.M."/>
        </authorList>
    </citation>
    <scope>NUCLEOTIDE SEQUENCE [LARGE SCALE GENOMIC DNA]</scope>
    <source>
        <strain evidence="1 2">29/42</strain>
    </source>
</reference>
<comment type="caution">
    <text evidence="1">The sequence shown here is derived from an EMBL/GenBank/DDBJ whole genome shotgun (WGS) entry which is preliminary data.</text>
</comment>
<dbReference type="Proteomes" id="UP000014973">
    <property type="component" value="Unassembled WGS sequence"/>
</dbReference>
<gene>
    <name evidence="1" type="ORF">M060_07545</name>
</gene>
<dbReference type="EMBL" id="ATAB01000011">
    <property type="protein sequence ID" value="EPR93884.1"/>
    <property type="molecule type" value="Genomic_DNA"/>
</dbReference>
<evidence type="ECO:0000313" key="1">
    <source>
        <dbReference type="EMBL" id="EPR93884.1"/>
    </source>
</evidence>
<proteinExistence type="predicted"/>
<dbReference type="AlphaFoldDB" id="S7YRS0"/>